<accession>A0AB33HPV2</accession>
<keyword evidence="1" id="KW-1133">Transmembrane helix</keyword>
<sequence length="339" mass="36974">MNKWLLRLLLVVLVSTSTLSFCITPAPIAAASWLTAQFSCQEASSTNIVFRLTLTNAAYAQDRMLPVSAALAEHGDYALDYDELSLYLVYKDSDTEYRTEITSNAVFPSHFNDLYGQGAGIAVIEARIVPRLIYGDDGWASSGILTISVGDTSYTDTENSAWEFVDPAADLPLQPVNLAVEYQGNNACISWTPGSGATETIVVRGHAGYPQDINDGELVYRGTSTSVIDPDIVTYFGTTYYRAWSVNNCGLSIDYAEQTTEGNMLYLIIVLAITAIAVIKQDPIMYIIAGVALMMYGFSIVDPVAMDKPVLKALPLVITGLYLIARAAMNAWSKPYSER</sequence>
<protein>
    <submittedName>
        <fullName evidence="3">Uncharacterized protein</fullName>
    </submittedName>
</protein>
<name>A0AB33HPV2_9CHLR</name>
<dbReference type="EMBL" id="AP017649">
    <property type="protein sequence ID" value="BAZ96695.1"/>
    <property type="molecule type" value="Genomic_DNA"/>
</dbReference>
<keyword evidence="1" id="KW-0472">Membrane</keyword>
<proteinExistence type="predicted"/>
<keyword evidence="2" id="KW-0732">Signal</keyword>
<keyword evidence="1" id="KW-0812">Transmembrane</keyword>
<dbReference type="Proteomes" id="UP000218257">
    <property type="component" value="Chromosome"/>
</dbReference>
<evidence type="ECO:0000313" key="3">
    <source>
        <dbReference type="EMBL" id="BAZ96695.1"/>
    </source>
</evidence>
<feature type="transmembrane region" description="Helical" evidence="1">
    <location>
        <begin position="263"/>
        <end position="279"/>
    </location>
</feature>
<evidence type="ECO:0000313" key="4">
    <source>
        <dbReference type="Proteomes" id="UP000218257"/>
    </source>
</evidence>
<evidence type="ECO:0000256" key="2">
    <source>
        <dbReference type="SAM" id="SignalP"/>
    </source>
</evidence>
<organism evidence="3 4">
    <name type="scientific">Dehalococcoides mccartyi</name>
    <dbReference type="NCBI Taxonomy" id="61435"/>
    <lineage>
        <taxon>Bacteria</taxon>
        <taxon>Bacillati</taxon>
        <taxon>Chloroflexota</taxon>
        <taxon>Dehalococcoidia</taxon>
        <taxon>Dehalococcoidales</taxon>
        <taxon>Dehalococcoidaceae</taxon>
        <taxon>Dehalococcoides</taxon>
    </lineage>
</organism>
<evidence type="ECO:0000256" key="1">
    <source>
        <dbReference type="SAM" id="Phobius"/>
    </source>
</evidence>
<feature type="transmembrane region" description="Helical" evidence="1">
    <location>
        <begin position="284"/>
        <end position="301"/>
    </location>
</feature>
<gene>
    <name evidence="3" type="ORF">DEHALATV1_0067</name>
</gene>
<feature type="chain" id="PRO_5044328881" evidence="2">
    <location>
        <begin position="21"/>
        <end position="339"/>
    </location>
</feature>
<feature type="signal peptide" evidence="2">
    <location>
        <begin position="1"/>
        <end position="20"/>
    </location>
</feature>
<dbReference type="AlphaFoldDB" id="A0AB33HPV2"/>
<reference evidence="3 4" key="1">
    <citation type="journal article" date="2017" name="Sci. Rep.">
        <title>Isolation and genomic characterization of a Dehalococcoides strain suggests genomic rearrangement during culture.</title>
        <authorList>
            <person name="Yohda M."/>
            <person name="Ikegami K."/>
            <person name="Aita Y."/>
            <person name="Kitajima M."/>
            <person name="Takechi A."/>
            <person name="Iwamoto M."/>
            <person name="Fukuda T."/>
            <person name="Tamura N."/>
            <person name="Shibasaki J."/>
            <person name="Koike S."/>
            <person name="Komatsu D."/>
            <person name="Miyagi S."/>
            <person name="Nishimura M."/>
            <person name="Uchino Y."/>
            <person name="Shiroma A."/>
            <person name="Shimoji M."/>
            <person name="Tamotsu H."/>
            <person name="Ashimine N."/>
            <person name="Shinzato M."/>
            <person name="Ohki S."/>
            <person name="Nakano K."/>
            <person name="Teruya K."/>
            <person name="Satou K."/>
            <person name="Hirano T."/>
            <person name="Yagi O."/>
        </authorList>
    </citation>
    <scope>NUCLEOTIDE SEQUENCE [LARGE SCALE GENOMIC DNA]</scope>
    <source>
        <strain evidence="3 4">UCH-ATV1</strain>
    </source>
</reference>